<dbReference type="EMBL" id="CP015108">
    <property type="protein sequence ID" value="ARF14633.1"/>
    <property type="molecule type" value="Genomic_DNA"/>
</dbReference>
<dbReference type="Gene3D" id="1.10.1220.10">
    <property type="entry name" value="Met repressor-like"/>
    <property type="match status" value="1"/>
</dbReference>
<dbReference type="Proteomes" id="UP000192486">
    <property type="component" value="Chromosome"/>
</dbReference>
<organism evidence="1 2">
    <name type="scientific">Sporosarcina ureae</name>
    <dbReference type="NCBI Taxonomy" id="1571"/>
    <lineage>
        <taxon>Bacteria</taxon>
        <taxon>Bacillati</taxon>
        <taxon>Bacillota</taxon>
        <taxon>Bacilli</taxon>
        <taxon>Bacillales</taxon>
        <taxon>Caryophanaceae</taxon>
        <taxon>Sporosarcina</taxon>
    </lineage>
</organism>
<dbReference type="InterPro" id="IPR013321">
    <property type="entry name" value="Arc_rbn_hlx_hlx"/>
</dbReference>
<name>A0ABN4YV41_SPOUR</name>
<reference evidence="1 2" key="1">
    <citation type="submission" date="2016-04" db="EMBL/GenBank/DDBJ databases">
        <title>Comparative Genomics and Epigenetics of Sporosarcina ureae.</title>
        <authorList>
            <person name="Oliver A.S."/>
            <person name="Cooper K.K."/>
        </authorList>
    </citation>
    <scope>NUCLEOTIDE SEQUENCE [LARGE SCALE GENOMIC DNA]</scope>
    <source>
        <strain evidence="1 2">S204</strain>
    </source>
</reference>
<sequence>MGLSEVLDLRTDKNDKRILSIASTRLQQQNEDAIFQWEQVQEDFVYTTDVKHIEHGEASLLREAMIRGYVEMSQINLNIAAECLYAEFEAQHTVERCVSGG</sequence>
<keyword evidence="2" id="KW-1185">Reference proteome</keyword>
<accession>A0ABN4YV41</accession>
<gene>
    <name evidence="1" type="ORF">SporoS204_11005</name>
</gene>
<dbReference type="RefSeq" id="WP_029054723.1">
    <property type="nucleotide sequence ID" value="NZ_CP015108.1"/>
</dbReference>
<proteinExistence type="predicted"/>
<protein>
    <submittedName>
        <fullName evidence="1">Transcriptional regulator</fullName>
    </submittedName>
</protein>
<evidence type="ECO:0000313" key="2">
    <source>
        <dbReference type="Proteomes" id="UP000192486"/>
    </source>
</evidence>
<evidence type="ECO:0000313" key="1">
    <source>
        <dbReference type="EMBL" id="ARF14633.1"/>
    </source>
</evidence>